<feature type="transmembrane region" description="Helical" evidence="1">
    <location>
        <begin position="236"/>
        <end position="257"/>
    </location>
</feature>
<feature type="transmembrane region" description="Helical" evidence="1">
    <location>
        <begin position="212"/>
        <end position="229"/>
    </location>
</feature>
<comment type="caution">
    <text evidence="2">The sequence shown here is derived from an EMBL/GenBank/DDBJ whole genome shotgun (WGS) entry which is preliminary data.</text>
</comment>
<reference evidence="2" key="1">
    <citation type="submission" date="2021-04" db="EMBL/GenBank/DDBJ databases">
        <title>Sequencing of actinobacteria type strains.</title>
        <authorList>
            <person name="Nguyen G.-S."/>
            <person name="Wentzel A."/>
        </authorList>
    </citation>
    <scope>NUCLEOTIDE SEQUENCE</scope>
    <source>
        <strain evidence="2">DSM 42095</strain>
    </source>
</reference>
<proteinExistence type="predicted"/>
<evidence type="ECO:0000313" key="3">
    <source>
        <dbReference type="Proteomes" id="UP000675554"/>
    </source>
</evidence>
<dbReference type="EMBL" id="JAGSMN010000060">
    <property type="protein sequence ID" value="MBR7672007.1"/>
    <property type="molecule type" value="Genomic_DNA"/>
</dbReference>
<feature type="transmembrane region" description="Helical" evidence="1">
    <location>
        <begin position="18"/>
        <end position="37"/>
    </location>
</feature>
<feature type="transmembrane region" description="Helical" evidence="1">
    <location>
        <begin position="152"/>
        <end position="172"/>
    </location>
</feature>
<gene>
    <name evidence="2" type="ORF">KDA82_02925</name>
</gene>
<sequence>MRNSPLVAELRDAITPRAFLLMTAVFLVQLGFLLSYIGSFHHPEPQRVPLAVAAPQQVADRFDALPGEPLDTTVVKDEKAARERVEQRKAEAAFVADPRSSKDTLLVASATGSSVTEAVTKVVKEASAKENRQVAVYDMVPAHEQDQGSLTAFYLVIGWLVGGYLAASMLGVTAGARPANVRRAVIRLGVMAVYAVLSGIGGAVIVDPALGALPGHFWALTWLGTLIVFGTGAVTIALQVLFGVIGIGLAILIFVVLGNPSAGGAYQSSMIPPFWRAIGDWLTPGAGTHAVRNIAYFHGNALTGPLWVLAAWAVAGVVLALLGATRERRETRREGLPI</sequence>
<dbReference type="Proteomes" id="UP000675554">
    <property type="component" value="Unassembled WGS sequence"/>
</dbReference>
<keyword evidence="1" id="KW-0472">Membrane</keyword>
<protein>
    <submittedName>
        <fullName evidence="2">ABC transporter permease</fullName>
    </submittedName>
</protein>
<keyword evidence="1" id="KW-1133">Transmembrane helix</keyword>
<evidence type="ECO:0000313" key="2">
    <source>
        <dbReference type="EMBL" id="MBR7672007.1"/>
    </source>
</evidence>
<keyword evidence="1" id="KW-0812">Transmembrane</keyword>
<keyword evidence="3" id="KW-1185">Reference proteome</keyword>
<evidence type="ECO:0000256" key="1">
    <source>
        <dbReference type="SAM" id="Phobius"/>
    </source>
</evidence>
<dbReference type="AlphaFoldDB" id="A0A8T4IQE6"/>
<name>A0A8T4IQE6_9ACTN</name>
<organism evidence="2 3">
    <name type="scientific">Streptomyces daliensis</name>
    <dbReference type="NCBI Taxonomy" id="299421"/>
    <lineage>
        <taxon>Bacteria</taxon>
        <taxon>Bacillati</taxon>
        <taxon>Actinomycetota</taxon>
        <taxon>Actinomycetes</taxon>
        <taxon>Kitasatosporales</taxon>
        <taxon>Streptomycetaceae</taxon>
        <taxon>Streptomyces</taxon>
    </lineage>
</organism>
<feature type="transmembrane region" description="Helical" evidence="1">
    <location>
        <begin position="306"/>
        <end position="324"/>
    </location>
</feature>
<accession>A0A8T4IQE6</accession>
<feature type="transmembrane region" description="Helical" evidence="1">
    <location>
        <begin position="184"/>
        <end position="206"/>
    </location>
</feature>